<evidence type="ECO:0000256" key="1">
    <source>
        <dbReference type="SAM" id="SignalP"/>
    </source>
</evidence>
<evidence type="ECO:0000313" key="2">
    <source>
        <dbReference type="EMBL" id="QMU29292.1"/>
    </source>
</evidence>
<evidence type="ECO:0000313" key="3">
    <source>
        <dbReference type="Proteomes" id="UP000514509"/>
    </source>
</evidence>
<dbReference type="AlphaFoldDB" id="A0A7L7L8Y0"/>
<reference evidence="2 3" key="1">
    <citation type="submission" date="2020-06" db="EMBL/GenBank/DDBJ databases">
        <authorList>
            <person name="Hwang Y.J."/>
        </authorList>
    </citation>
    <scope>NUCLEOTIDE SEQUENCE [LARGE SCALE GENOMIC DNA]</scope>
    <source>
        <strain evidence="2 3">KUDC8001</strain>
    </source>
</reference>
<dbReference type="EMBL" id="CP055153">
    <property type="protein sequence ID" value="QMU29292.1"/>
    <property type="molecule type" value="Genomic_DNA"/>
</dbReference>
<feature type="chain" id="PRO_5029601468" description="Nuclear transport factor 2 family protein" evidence="1">
    <location>
        <begin position="22"/>
        <end position="147"/>
    </location>
</feature>
<dbReference type="KEGG" id="add:HUW48_15170"/>
<feature type="signal peptide" evidence="1">
    <location>
        <begin position="1"/>
        <end position="21"/>
    </location>
</feature>
<reference evidence="2 3" key="2">
    <citation type="submission" date="2020-08" db="EMBL/GenBank/DDBJ databases">
        <title>Adhaeribacter dokdonensis sp. nov., isolated from the rhizosphere of Elymus tsukushiensis, a plant native to the Dokdo Islands, Republic of Korea.</title>
        <authorList>
            <person name="Ghim S.Y."/>
        </authorList>
    </citation>
    <scope>NUCLEOTIDE SEQUENCE [LARGE SCALE GENOMIC DNA]</scope>
    <source>
        <strain evidence="2 3">KUDC8001</strain>
    </source>
</reference>
<protein>
    <recommendedName>
        <fullName evidence="4">Nuclear transport factor 2 family protein</fullName>
    </recommendedName>
</protein>
<evidence type="ECO:0008006" key="4">
    <source>
        <dbReference type="Google" id="ProtNLM"/>
    </source>
</evidence>
<dbReference type="Proteomes" id="UP000514509">
    <property type="component" value="Chromosome"/>
</dbReference>
<gene>
    <name evidence="2" type="ORF">HUW48_15170</name>
</gene>
<sequence length="147" mass="16828">MKSKILLTLFIFFGCVTHLMAQSLDDQSKILQKCIELPALQTHYPRTDNGTLKPLYVMQHAVSFPGNLNVTKNGKPVAFKSKEEVKTNGISAFFLFREFKVTQNSAQVDFAYYYNFQGTYEEFVPVTLELQKTGNTWSITQSKIQEK</sequence>
<proteinExistence type="predicted"/>
<accession>A0A7L7L8Y0</accession>
<keyword evidence="1" id="KW-0732">Signal</keyword>
<dbReference type="PROSITE" id="PS51257">
    <property type="entry name" value="PROKAR_LIPOPROTEIN"/>
    <property type="match status" value="1"/>
</dbReference>
<dbReference type="RefSeq" id="WP_182411751.1">
    <property type="nucleotide sequence ID" value="NZ_CP055153.1"/>
</dbReference>
<organism evidence="2 3">
    <name type="scientific">Adhaeribacter radiodurans</name>
    <dbReference type="NCBI Taxonomy" id="2745197"/>
    <lineage>
        <taxon>Bacteria</taxon>
        <taxon>Pseudomonadati</taxon>
        <taxon>Bacteroidota</taxon>
        <taxon>Cytophagia</taxon>
        <taxon>Cytophagales</taxon>
        <taxon>Hymenobacteraceae</taxon>
        <taxon>Adhaeribacter</taxon>
    </lineage>
</organism>
<name>A0A7L7L8Y0_9BACT</name>
<keyword evidence="3" id="KW-1185">Reference proteome</keyword>